<keyword evidence="2" id="KW-1185">Reference proteome</keyword>
<accession>A0A1H4EDE2</accession>
<dbReference type="Proteomes" id="UP000187280">
    <property type="component" value="Unassembled WGS sequence"/>
</dbReference>
<gene>
    <name evidence="1" type="ORF">SAMN02982996_02624</name>
</gene>
<dbReference type="GeneID" id="97765476"/>
<evidence type="ECO:0000313" key="2">
    <source>
        <dbReference type="Proteomes" id="UP000187280"/>
    </source>
</evidence>
<proteinExistence type="predicted"/>
<name>A0A1H4EDE2_9GAMM</name>
<evidence type="ECO:0000313" key="1">
    <source>
        <dbReference type="EMBL" id="SEA83053.1"/>
    </source>
</evidence>
<dbReference type="EMBL" id="FNQS01000009">
    <property type="protein sequence ID" value="SEA83053.1"/>
    <property type="molecule type" value="Genomic_DNA"/>
</dbReference>
<dbReference type="RefSeq" id="WP_026741861.1">
    <property type="nucleotide sequence ID" value="NZ_FNQS01000009.1"/>
</dbReference>
<dbReference type="STRING" id="71657.SAMN02982996_02624"/>
<organism evidence="1 2">
    <name type="scientific">Lonsdalea quercina</name>
    <dbReference type="NCBI Taxonomy" id="71657"/>
    <lineage>
        <taxon>Bacteria</taxon>
        <taxon>Pseudomonadati</taxon>
        <taxon>Pseudomonadota</taxon>
        <taxon>Gammaproteobacteria</taxon>
        <taxon>Enterobacterales</taxon>
        <taxon>Pectobacteriaceae</taxon>
        <taxon>Lonsdalea</taxon>
    </lineage>
</organism>
<reference evidence="1 2" key="1">
    <citation type="submission" date="2016-10" db="EMBL/GenBank/DDBJ databases">
        <authorList>
            <person name="de Groot N.N."/>
        </authorList>
    </citation>
    <scope>NUCLEOTIDE SEQUENCE [LARGE SCALE GENOMIC DNA]</scope>
    <source>
        <strain evidence="1 2">ATCC 29281</strain>
    </source>
</reference>
<dbReference type="SUPFAM" id="SSF53901">
    <property type="entry name" value="Thiolase-like"/>
    <property type="match status" value="1"/>
</dbReference>
<evidence type="ECO:0008006" key="3">
    <source>
        <dbReference type="Google" id="ProtNLM"/>
    </source>
</evidence>
<dbReference type="InterPro" id="IPR016039">
    <property type="entry name" value="Thiolase-like"/>
</dbReference>
<sequence length="316" mass="36407">MTLYIKDIQCSNMRYQQCCNLGDLGETHQLKAKDIIMLNRVFSLDGVVMNRLCHQQMHLETMVSLLEKYPDLRHRGGMIIYTKTQTHNTFFDDNWLSEIAVECGLSHWRYFTLSMNHCASGLSAVNLACHMDDNGYQFPVIILSGEKSFSASFNRMPVGLLGEMSTACLLSQEEGDWEIRDTKIEHIHRFYKNQDEMTQQERSELRTLFFEELNRFLARFSDANKEPDIVIPYNLNIPLLKRVAQARGWTSVIDLSQIPRIGHLWCSDIFHHLSLIKNEPSHQTVMAFSAGMGITLSAISLVKSHQGHINGNFKRY</sequence>
<dbReference type="GO" id="GO:0016746">
    <property type="term" value="F:acyltransferase activity"/>
    <property type="evidence" value="ECO:0007669"/>
    <property type="project" value="InterPro"/>
</dbReference>
<protein>
    <recommendedName>
        <fullName evidence="3">3-oxoacyl-[acyl-carrier-protein] synthase-3</fullName>
    </recommendedName>
</protein>
<dbReference type="Gene3D" id="3.40.47.10">
    <property type="match status" value="1"/>
</dbReference>
<dbReference type="AlphaFoldDB" id="A0A1H4EDE2"/>